<sequence>MNNILLAKWMWKYAIDGSSWSWNLIDIKFPNPSFSESWLWRLDFCRTLQTHFAVNAKYNCPISTKFAGDVELPHKDEYTEARKWWKYRNSSDVHSTLAFNDANDVKSSCVTKKRGISTAPSAASNACTD</sequence>
<gene>
    <name evidence="1" type="ORF">LITE_LOCUS11243</name>
</gene>
<evidence type="ECO:0000313" key="2">
    <source>
        <dbReference type="Proteomes" id="UP001154282"/>
    </source>
</evidence>
<dbReference type="AlphaFoldDB" id="A0AAV0IVK7"/>
<keyword evidence="2" id="KW-1185">Reference proteome</keyword>
<proteinExistence type="predicted"/>
<accession>A0AAV0IVK7</accession>
<dbReference type="EMBL" id="CAMGYJ010000004">
    <property type="protein sequence ID" value="CAI0401531.1"/>
    <property type="molecule type" value="Genomic_DNA"/>
</dbReference>
<reference evidence="1" key="1">
    <citation type="submission" date="2022-08" db="EMBL/GenBank/DDBJ databases">
        <authorList>
            <person name="Gutierrez-Valencia J."/>
        </authorList>
    </citation>
    <scope>NUCLEOTIDE SEQUENCE</scope>
</reference>
<comment type="caution">
    <text evidence="1">The sequence shown here is derived from an EMBL/GenBank/DDBJ whole genome shotgun (WGS) entry which is preliminary data.</text>
</comment>
<protein>
    <submittedName>
        <fullName evidence="1">Uncharacterized protein</fullName>
    </submittedName>
</protein>
<evidence type="ECO:0000313" key="1">
    <source>
        <dbReference type="EMBL" id="CAI0401531.1"/>
    </source>
</evidence>
<name>A0AAV0IVK7_9ROSI</name>
<dbReference type="Proteomes" id="UP001154282">
    <property type="component" value="Unassembled WGS sequence"/>
</dbReference>
<organism evidence="1 2">
    <name type="scientific">Linum tenue</name>
    <dbReference type="NCBI Taxonomy" id="586396"/>
    <lineage>
        <taxon>Eukaryota</taxon>
        <taxon>Viridiplantae</taxon>
        <taxon>Streptophyta</taxon>
        <taxon>Embryophyta</taxon>
        <taxon>Tracheophyta</taxon>
        <taxon>Spermatophyta</taxon>
        <taxon>Magnoliopsida</taxon>
        <taxon>eudicotyledons</taxon>
        <taxon>Gunneridae</taxon>
        <taxon>Pentapetalae</taxon>
        <taxon>rosids</taxon>
        <taxon>fabids</taxon>
        <taxon>Malpighiales</taxon>
        <taxon>Linaceae</taxon>
        <taxon>Linum</taxon>
    </lineage>
</organism>